<dbReference type="Pfam" id="PF03291">
    <property type="entry name" value="mRNA_G-N7_MeTrfase"/>
    <property type="match status" value="1"/>
</dbReference>
<dbReference type="eggNOG" id="ENOG502QR4R">
    <property type="taxonomic scope" value="Eukaryota"/>
</dbReference>
<evidence type="ECO:0000259" key="15">
    <source>
        <dbReference type="PROSITE" id="PS51562"/>
    </source>
</evidence>
<keyword evidence="4" id="KW-0507">mRNA processing</keyword>
<evidence type="ECO:0000256" key="11">
    <source>
        <dbReference type="ARBA" id="ARBA00068307"/>
    </source>
</evidence>
<feature type="region of interest" description="Disordered" evidence="14">
    <location>
        <begin position="64"/>
        <end position="83"/>
    </location>
</feature>
<evidence type="ECO:0000313" key="17">
    <source>
        <dbReference type="Proteomes" id="UP000032180"/>
    </source>
</evidence>
<dbReference type="EC" id="2.1.1.56" evidence="2"/>
<protein>
    <recommendedName>
        <fullName evidence="11">mRNA cap guanine-N(7) methyltransferase 2</fullName>
        <ecNumber evidence="2">2.1.1.56</ecNumber>
    </recommendedName>
    <alternativeName>
        <fullName evidence="12">mRNA (guanine-N(7))-methyltransferase 2</fullName>
    </alternativeName>
    <alternativeName>
        <fullName evidence="13">mRNA cap methyltransferase 2</fullName>
    </alternativeName>
</protein>
<feature type="region of interest" description="Disordered" evidence="14">
    <location>
        <begin position="1"/>
        <end position="43"/>
    </location>
</feature>
<keyword evidence="7" id="KW-0694">RNA-binding</keyword>
<proteinExistence type="predicted"/>
<keyword evidence="6" id="KW-0949">S-adenosyl-L-methionine</keyword>
<evidence type="ECO:0000256" key="3">
    <source>
        <dbReference type="ARBA" id="ARBA00022603"/>
    </source>
</evidence>
<dbReference type="InterPro" id="IPR029063">
    <property type="entry name" value="SAM-dependent_MTases_sf"/>
</dbReference>
<evidence type="ECO:0000256" key="8">
    <source>
        <dbReference type="ARBA" id="ARBA00023042"/>
    </source>
</evidence>
<evidence type="ECO:0000256" key="12">
    <source>
        <dbReference type="ARBA" id="ARBA00077172"/>
    </source>
</evidence>
<sequence>MPVVSHVAEIGPDPAPSRIPDGRRPIPSAPTRGRRRRRPAARQKIIPNFSSLCPLLSSPSRCEQTTEHTLHADPHLPPPKVSPRLASSIRAGLLLPSPFDASRLARAGVLCSSPPLPTREAPSDGERSTRLSPTPLPALAAGFSRLRFRSPHHQWMAVTPHHRLYEFAKTALIKIFAFPYATVCDLYCDGGVDTDKWGDAQIGHYIGIDASASGVNDARELWESRRKPFTAEFIELDPSADDFEARLREKGIQADILCFESEEHAQKLLNNVSSLLKPGGTKYQKNVEASHNKGQGLKTVPNSIRSENYIITFEVEEEKFPFFGKKYQLKFANESVFENHCLVHFPSLMRLARKAGLEDVEIQNFTEFYDDNRTQFSPLLGSSGASLVDPRGKLVARSYDILGLYSTFVFQKPDPDAIPPIVTPELHDAENAEEEEWLWRQQVSMDDGRGSHNDMLPPMDNEKGILGPGPADMRL</sequence>
<evidence type="ECO:0000256" key="14">
    <source>
        <dbReference type="SAM" id="MobiDB-lite"/>
    </source>
</evidence>
<dbReference type="InterPro" id="IPR004971">
    <property type="entry name" value="mRNA_G-N7_MeTrfase_dom"/>
</dbReference>
<feature type="region of interest" description="Disordered" evidence="14">
    <location>
        <begin position="454"/>
        <end position="475"/>
    </location>
</feature>
<dbReference type="Proteomes" id="UP000032180">
    <property type="component" value="Chromosome 2"/>
</dbReference>
<evidence type="ECO:0000256" key="5">
    <source>
        <dbReference type="ARBA" id="ARBA00022679"/>
    </source>
</evidence>
<evidence type="ECO:0000256" key="6">
    <source>
        <dbReference type="ARBA" id="ARBA00022691"/>
    </source>
</evidence>
<evidence type="ECO:0000256" key="4">
    <source>
        <dbReference type="ARBA" id="ARBA00022664"/>
    </source>
</evidence>
<evidence type="ECO:0000256" key="1">
    <source>
        <dbReference type="ARBA" id="ARBA00004123"/>
    </source>
</evidence>
<dbReference type="HOGENOM" id="CLU_045607_0_0_1"/>
<keyword evidence="17" id="KW-1185">Reference proteome</keyword>
<reference evidence="17" key="2">
    <citation type="submission" date="2013-12" db="EMBL/GenBank/DDBJ databases">
        <authorList>
            <person name="Yu Y."/>
            <person name="Lee S."/>
            <person name="de Baynast K."/>
            <person name="Wissotski M."/>
            <person name="Liu L."/>
            <person name="Talag J."/>
            <person name="Goicoechea J."/>
            <person name="Angelova A."/>
            <person name="Jetty R."/>
            <person name="Kudrna D."/>
            <person name="Golser W."/>
            <person name="Rivera L."/>
            <person name="Zhang J."/>
            <person name="Wing R."/>
        </authorList>
    </citation>
    <scope>NUCLEOTIDE SEQUENCE</scope>
</reference>
<dbReference type="Gramene" id="LPERR02G28620.1">
    <property type="protein sequence ID" value="LPERR02G28620.1"/>
    <property type="gene ID" value="LPERR02G28620"/>
</dbReference>
<evidence type="ECO:0000313" key="16">
    <source>
        <dbReference type="EnsemblPlants" id="LPERR02G28620.1"/>
    </source>
</evidence>
<dbReference type="PANTHER" id="PTHR12189">
    <property type="entry name" value="MRNA GUANINE-7- METHYLTRANSFERASE"/>
    <property type="match status" value="1"/>
</dbReference>
<dbReference type="FunFam" id="3.40.50.150:FF:000191">
    <property type="entry name" value="mRNA cap guanine-N7 methyltransferase 2"/>
    <property type="match status" value="1"/>
</dbReference>
<evidence type="ECO:0000256" key="2">
    <source>
        <dbReference type="ARBA" id="ARBA00011926"/>
    </source>
</evidence>
<dbReference type="SUPFAM" id="SSF53335">
    <property type="entry name" value="S-adenosyl-L-methionine-dependent methyltransferases"/>
    <property type="match status" value="1"/>
</dbReference>
<dbReference type="STRING" id="77586.A0A0D9VLU0"/>
<dbReference type="EnsemblPlants" id="LPERR02G28620.1">
    <property type="protein sequence ID" value="LPERR02G28620.1"/>
    <property type="gene ID" value="LPERR02G28620"/>
</dbReference>
<feature type="compositionally biased region" description="Basic residues" evidence="14">
    <location>
        <begin position="32"/>
        <end position="41"/>
    </location>
</feature>
<keyword evidence="3" id="KW-0489">Methyltransferase</keyword>
<dbReference type="Gene3D" id="3.40.50.150">
    <property type="entry name" value="Vaccinia Virus protein VP39"/>
    <property type="match status" value="1"/>
</dbReference>
<evidence type="ECO:0000256" key="13">
    <source>
        <dbReference type="ARBA" id="ARBA00082530"/>
    </source>
</evidence>
<comment type="subcellular location">
    <subcellularLocation>
        <location evidence="1">Nucleus</location>
    </subcellularLocation>
</comment>
<keyword evidence="5" id="KW-0808">Transferase</keyword>
<dbReference type="InterPro" id="IPR039753">
    <property type="entry name" value="RG7MT1"/>
</dbReference>
<dbReference type="GO" id="GO:0005634">
    <property type="term" value="C:nucleus"/>
    <property type="evidence" value="ECO:0007669"/>
    <property type="project" value="UniProtKB-SubCell"/>
</dbReference>
<feature type="region of interest" description="Disordered" evidence="14">
    <location>
        <begin position="112"/>
        <end position="135"/>
    </location>
</feature>
<name>A0A0D9VLU0_9ORYZ</name>
<accession>A0A0D9VLU0</accession>
<keyword evidence="9" id="KW-0539">Nucleus</keyword>
<dbReference type="PROSITE" id="PS51562">
    <property type="entry name" value="RNA_CAP0_MT"/>
    <property type="match status" value="1"/>
</dbReference>
<dbReference type="PANTHER" id="PTHR12189:SF3">
    <property type="entry name" value="MRNA (GUANINE-N(7))-METHYLTRANSFERASE"/>
    <property type="match status" value="1"/>
</dbReference>
<feature type="domain" description="MRNA cap 0 methyltransferase" evidence="15">
    <location>
        <begin position="156"/>
        <end position="413"/>
    </location>
</feature>
<organism evidence="16 17">
    <name type="scientific">Leersia perrieri</name>
    <dbReference type="NCBI Taxonomy" id="77586"/>
    <lineage>
        <taxon>Eukaryota</taxon>
        <taxon>Viridiplantae</taxon>
        <taxon>Streptophyta</taxon>
        <taxon>Embryophyta</taxon>
        <taxon>Tracheophyta</taxon>
        <taxon>Spermatophyta</taxon>
        <taxon>Magnoliopsida</taxon>
        <taxon>Liliopsida</taxon>
        <taxon>Poales</taxon>
        <taxon>Poaceae</taxon>
        <taxon>BOP clade</taxon>
        <taxon>Oryzoideae</taxon>
        <taxon>Oryzeae</taxon>
        <taxon>Oryzinae</taxon>
        <taxon>Leersia</taxon>
    </lineage>
</organism>
<evidence type="ECO:0000256" key="9">
    <source>
        <dbReference type="ARBA" id="ARBA00023242"/>
    </source>
</evidence>
<dbReference type="GO" id="GO:0003723">
    <property type="term" value="F:RNA binding"/>
    <property type="evidence" value="ECO:0007669"/>
    <property type="project" value="UniProtKB-KW"/>
</dbReference>
<dbReference type="GO" id="GO:0004482">
    <property type="term" value="F:mRNA 5'-cap (guanine-N7-)-methyltransferase activity"/>
    <property type="evidence" value="ECO:0007669"/>
    <property type="project" value="UniProtKB-EC"/>
</dbReference>
<reference evidence="16 17" key="1">
    <citation type="submission" date="2012-08" db="EMBL/GenBank/DDBJ databases">
        <title>Oryza genome evolution.</title>
        <authorList>
            <person name="Wing R.A."/>
        </authorList>
    </citation>
    <scope>NUCLEOTIDE SEQUENCE</scope>
</reference>
<feature type="compositionally biased region" description="Basic and acidic residues" evidence="14">
    <location>
        <begin position="64"/>
        <end position="74"/>
    </location>
</feature>
<keyword evidence="8" id="KW-0506">mRNA capping</keyword>
<dbReference type="CDD" id="cd02440">
    <property type="entry name" value="AdoMet_MTases"/>
    <property type="match status" value="1"/>
</dbReference>
<evidence type="ECO:0000256" key="10">
    <source>
        <dbReference type="ARBA" id="ARBA00044712"/>
    </source>
</evidence>
<evidence type="ECO:0000256" key="7">
    <source>
        <dbReference type="ARBA" id="ARBA00022884"/>
    </source>
</evidence>
<comment type="catalytic activity">
    <reaction evidence="10">
        <text>a 5'-end (5'-triphosphoguanosine)-ribonucleoside in mRNA + S-adenosyl-L-methionine = a 5'-end (N(7)-methyl 5'-triphosphoguanosine)-ribonucleoside in mRNA + S-adenosyl-L-homocysteine</text>
        <dbReference type="Rhea" id="RHEA:67008"/>
        <dbReference type="Rhea" id="RHEA-COMP:17166"/>
        <dbReference type="Rhea" id="RHEA-COMP:17167"/>
        <dbReference type="ChEBI" id="CHEBI:57856"/>
        <dbReference type="ChEBI" id="CHEBI:59789"/>
        <dbReference type="ChEBI" id="CHEBI:156461"/>
        <dbReference type="ChEBI" id="CHEBI:167617"/>
        <dbReference type="EC" id="2.1.1.56"/>
    </reaction>
</comment>
<dbReference type="AlphaFoldDB" id="A0A0D9VLU0"/>
<reference evidence="16" key="3">
    <citation type="submission" date="2015-04" db="UniProtKB">
        <authorList>
            <consortium name="EnsemblPlants"/>
        </authorList>
    </citation>
    <scope>IDENTIFICATION</scope>
</reference>